<dbReference type="eggNOG" id="ENOG5032V19">
    <property type="taxonomic scope" value="Bacteria"/>
</dbReference>
<comment type="caution">
    <text evidence="1">The sequence shown here is derived from an EMBL/GenBank/DDBJ whole genome shotgun (WGS) entry which is preliminary data.</text>
</comment>
<dbReference type="OrthoDB" id="6685218at2"/>
<dbReference type="HOGENOM" id="CLU_090897_0_0_6"/>
<dbReference type="EMBL" id="APOH01000015">
    <property type="protein sequence ID" value="ENU19553.1"/>
    <property type="molecule type" value="Genomic_DNA"/>
</dbReference>
<accession>N8Q8Q6</accession>
<organism evidence="1 2">
    <name type="scientific">Acinetobacter bohemicus ANC 3994</name>
    <dbReference type="NCBI Taxonomy" id="1217715"/>
    <lineage>
        <taxon>Bacteria</taxon>
        <taxon>Pseudomonadati</taxon>
        <taxon>Pseudomonadota</taxon>
        <taxon>Gammaproteobacteria</taxon>
        <taxon>Moraxellales</taxon>
        <taxon>Moraxellaceae</taxon>
        <taxon>Acinetobacter</taxon>
    </lineage>
</organism>
<dbReference type="AlphaFoldDB" id="N8Q8Q6"/>
<evidence type="ECO:0000313" key="2">
    <source>
        <dbReference type="Proteomes" id="UP000013086"/>
    </source>
</evidence>
<gene>
    <name evidence="1" type="ORF">F994_02413</name>
</gene>
<dbReference type="Proteomes" id="UP000013086">
    <property type="component" value="Unassembled WGS sequence"/>
</dbReference>
<protein>
    <submittedName>
        <fullName evidence="1">Uncharacterized protein</fullName>
    </submittedName>
</protein>
<name>N8Q8Q6_9GAMM</name>
<sequence length="268" mass="30018">MSMPKDSLKCIQDTWYKMLVDFRAWYMPETVQTDEWKTRQISTAIKSCPSRLMDDSESMLAEYRKSQNADVSGGATAFMPIMLTATALIDQPPDVSQLLPVPYFVPVVINDQLVKIRLIAKTVRAQIAFYATNSHDARSVCDQFCAYMLDEDKRRVAVPFEIAGSHIEYSTFTVLENQLFPSPVPSEAINLSIFTIDVQLIGYVPQILGLGGQHDNNTDNGYNPDGSAVEKPLEDFVVIQADKFAEDGHTRVIANKDTSEITVENIHD</sequence>
<dbReference type="RefSeq" id="WP_004648937.1">
    <property type="nucleotide sequence ID" value="NZ_KB849164.1"/>
</dbReference>
<reference evidence="1 2" key="1">
    <citation type="submission" date="2013-02" db="EMBL/GenBank/DDBJ databases">
        <title>The Genome Sequence of Acinetobacter sp. ANC 3994.</title>
        <authorList>
            <consortium name="The Broad Institute Genome Sequencing Platform"/>
            <consortium name="The Broad Institute Genome Sequencing Center for Infectious Disease"/>
            <person name="Cerqueira G."/>
            <person name="Feldgarden M."/>
            <person name="Courvalin P."/>
            <person name="Perichon B."/>
            <person name="Grillot-Courvalin C."/>
            <person name="Clermont D."/>
            <person name="Rocha E."/>
            <person name="Yoon E.-J."/>
            <person name="Nemec A."/>
            <person name="Walker B."/>
            <person name="Young S.K."/>
            <person name="Zeng Q."/>
            <person name="Gargeya S."/>
            <person name="Fitzgerald M."/>
            <person name="Haas B."/>
            <person name="Abouelleil A."/>
            <person name="Alvarado L."/>
            <person name="Arachchi H.M."/>
            <person name="Berlin A.M."/>
            <person name="Chapman S.B."/>
            <person name="Dewar J."/>
            <person name="Goldberg J."/>
            <person name="Griggs A."/>
            <person name="Gujja S."/>
            <person name="Hansen M."/>
            <person name="Howarth C."/>
            <person name="Imamovic A."/>
            <person name="Larimer J."/>
            <person name="McCowan C."/>
            <person name="Murphy C."/>
            <person name="Neiman D."/>
            <person name="Pearson M."/>
            <person name="Priest M."/>
            <person name="Roberts A."/>
            <person name="Saif S."/>
            <person name="Shea T."/>
            <person name="Sisk P."/>
            <person name="Sykes S."/>
            <person name="Wortman J."/>
            <person name="Nusbaum C."/>
            <person name="Birren B."/>
        </authorList>
    </citation>
    <scope>NUCLEOTIDE SEQUENCE [LARGE SCALE GENOMIC DNA]</scope>
    <source>
        <strain evidence="1 2">ANC 3994</strain>
    </source>
</reference>
<dbReference type="PATRIC" id="fig|1217715.3.peg.2354"/>
<proteinExistence type="predicted"/>
<evidence type="ECO:0000313" key="1">
    <source>
        <dbReference type="EMBL" id="ENU19553.1"/>
    </source>
</evidence>